<dbReference type="VEuPathDB" id="VectorBase:BGLB020277"/>
<evidence type="ECO:0000259" key="6">
    <source>
        <dbReference type="PROSITE" id="PS50060"/>
    </source>
</evidence>
<dbReference type="VEuPathDB" id="VectorBase:BGLAX_045548"/>
<feature type="domain" description="MAM" evidence="6">
    <location>
        <begin position="143"/>
        <end position="311"/>
    </location>
</feature>
<dbReference type="AlphaFoldDB" id="A0A2C9KJ44"/>
<dbReference type="Pfam" id="PF00629">
    <property type="entry name" value="MAM"/>
    <property type="match status" value="1"/>
</dbReference>
<feature type="region of interest" description="Disordered" evidence="3">
    <location>
        <begin position="356"/>
        <end position="384"/>
    </location>
</feature>
<feature type="transmembrane region" description="Helical" evidence="4">
    <location>
        <begin position="419"/>
        <end position="443"/>
    </location>
</feature>
<keyword evidence="5" id="KW-0732">Signal</keyword>
<dbReference type="PROSITE" id="PS50060">
    <property type="entry name" value="MAM_2"/>
    <property type="match status" value="1"/>
</dbReference>
<dbReference type="Gene3D" id="2.60.120.200">
    <property type="match status" value="1"/>
</dbReference>
<keyword evidence="4" id="KW-1133">Transmembrane helix</keyword>
<dbReference type="PROSITE" id="PS50923">
    <property type="entry name" value="SUSHI"/>
    <property type="match status" value="2"/>
</dbReference>
<dbReference type="SMART" id="SM00137">
    <property type="entry name" value="MAM"/>
    <property type="match status" value="1"/>
</dbReference>
<dbReference type="Pfam" id="PF00084">
    <property type="entry name" value="Sushi"/>
    <property type="match status" value="2"/>
</dbReference>
<keyword evidence="1" id="KW-1015">Disulfide bond</keyword>
<reference evidence="8" key="1">
    <citation type="submission" date="2020-05" db="UniProtKB">
        <authorList>
            <consortium name="EnsemblMetazoa"/>
        </authorList>
    </citation>
    <scope>IDENTIFICATION</scope>
    <source>
        <strain evidence="8">BB02</strain>
    </source>
</reference>
<name>A0A2C9KJ44_BIOGL</name>
<evidence type="ECO:0000256" key="4">
    <source>
        <dbReference type="SAM" id="Phobius"/>
    </source>
</evidence>
<dbReference type="InterPro" id="IPR013320">
    <property type="entry name" value="ConA-like_dom_sf"/>
</dbReference>
<dbReference type="InterPro" id="IPR000998">
    <property type="entry name" value="MAM_dom"/>
</dbReference>
<evidence type="ECO:0000313" key="8">
    <source>
        <dbReference type="EnsemblMetazoa" id="BGLB020277-PA"/>
    </source>
</evidence>
<evidence type="ECO:0000259" key="7">
    <source>
        <dbReference type="PROSITE" id="PS50923"/>
    </source>
</evidence>
<feature type="chain" id="PRO_5012948608" description="Sushi domain-containing protein" evidence="5">
    <location>
        <begin position="24"/>
        <end position="476"/>
    </location>
</feature>
<organism evidence="8 9">
    <name type="scientific">Biomphalaria glabrata</name>
    <name type="common">Bloodfluke planorb</name>
    <name type="synonym">Freshwater snail</name>
    <dbReference type="NCBI Taxonomy" id="6526"/>
    <lineage>
        <taxon>Eukaryota</taxon>
        <taxon>Metazoa</taxon>
        <taxon>Spiralia</taxon>
        <taxon>Lophotrochozoa</taxon>
        <taxon>Mollusca</taxon>
        <taxon>Gastropoda</taxon>
        <taxon>Heterobranchia</taxon>
        <taxon>Euthyneura</taxon>
        <taxon>Panpulmonata</taxon>
        <taxon>Hygrophila</taxon>
        <taxon>Lymnaeoidea</taxon>
        <taxon>Planorbidae</taxon>
        <taxon>Biomphalaria</taxon>
    </lineage>
</organism>
<proteinExistence type="predicted"/>
<dbReference type="Gene3D" id="2.10.70.10">
    <property type="entry name" value="Complement Module, domain 1"/>
    <property type="match status" value="2"/>
</dbReference>
<keyword evidence="4" id="KW-0472">Membrane</keyword>
<dbReference type="EnsemblMetazoa" id="BGLB020277-RA">
    <property type="protein sequence ID" value="BGLB020277-PA"/>
    <property type="gene ID" value="BGLB020277"/>
</dbReference>
<keyword evidence="2" id="KW-0768">Sushi</keyword>
<dbReference type="PANTHER" id="PTHR23282:SF101">
    <property type="entry name" value="MAM DOMAIN-CONTAINING PROTEIN"/>
    <property type="match status" value="1"/>
</dbReference>
<protein>
    <recommendedName>
        <fullName evidence="10">Sushi domain-containing protein</fullName>
    </recommendedName>
</protein>
<evidence type="ECO:0008006" key="10">
    <source>
        <dbReference type="Google" id="ProtNLM"/>
    </source>
</evidence>
<dbReference type="SUPFAM" id="SSF49899">
    <property type="entry name" value="Concanavalin A-like lectins/glucanases"/>
    <property type="match status" value="1"/>
</dbReference>
<feature type="domain" description="Sushi" evidence="7">
    <location>
        <begin position="28"/>
        <end position="84"/>
    </location>
</feature>
<feature type="compositionally biased region" description="Polar residues" evidence="3">
    <location>
        <begin position="365"/>
        <end position="384"/>
    </location>
</feature>
<evidence type="ECO:0000256" key="2">
    <source>
        <dbReference type="PROSITE-ProRule" id="PRU00302"/>
    </source>
</evidence>
<gene>
    <name evidence="8" type="primary">106068439</name>
</gene>
<keyword evidence="4" id="KW-0812">Transmembrane</keyword>
<dbReference type="SUPFAM" id="SSF57535">
    <property type="entry name" value="Complement control module/SCR domain"/>
    <property type="match status" value="2"/>
</dbReference>
<dbReference type="CDD" id="cd06263">
    <property type="entry name" value="MAM"/>
    <property type="match status" value="1"/>
</dbReference>
<feature type="domain" description="Sushi" evidence="7">
    <location>
        <begin position="85"/>
        <end position="139"/>
    </location>
</feature>
<dbReference type="PANTHER" id="PTHR23282">
    <property type="entry name" value="APICAL ENDOSOMAL GLYCOPROTEIN PRECURSOR"/>
    <property type="match status" value="1"/>
</dbReference>
<dbReference type="STRING" id="6526.A0A2C9KJ44"/>
<dbReference type="CDD" id="cd00033">
    <property type="entry name" value="CCP"/>
    <property type="match status" value="2"/>
</dbReference>
<evidence type="ECO:0000256" key="5">
    <source>
        <dbReference type="SAM" id="SignalP"/>
    </source>
</evidence>
<sequence>MTFRAMLPICFGIILLTTLCVYSNPIDPPCRKLDLPNGHFSYRRQRSNAPYVNFTCKHGFQLLGANVALCIKGEWTNPEPKCIAAGCITPSVDPPLSILTFHGGALLQFVCDVGFRRKGHETVYCNGSHWNEEPPSCEVHQSHGCNFEDGLCGWSRDLTGNITWIRHRGKSPTPNTGPSVDHTTNQTFGYYLYIESSVPEPSGKVARILSPLYFEHDLDGLCLEFFYHMYGDDDLGSLEVFLLPVNVTFEELNASQRVFLEKGNKGNRWIRAEVTLSDQTEPFQIVLQATLSQSVASDIAVDDLLFVNCSQTTVSTVFTTQYEVSSDRLADSTSTWAATTVKDLVLVVTEGQDATLEDSPATGAENDSTAPFTSEPTATSFRSNTSITSGVTKISSYEFSDSSLTTDSSNSLQELDAHILFTIIFSVVSVLCVGVVLLGVSVWRWAKYKGSKENVLKIMNFDRVRLQNKTEIEAHK</sequence>
<dbReference type="RefSeq" id="XP_013083249.2">
    <property type="nucleotide sequence ID" value="XM_013227795.2"/>
</dbReference>
<dbReference type="GO" id="GO:0016020">
    <property type="term" value="C:membrane"/>
    <property type="evidence" value="ECO:0007669"/>
    <property type="project" value="InterPro"/>
</dbReference>
<evidence type="ECO:0000256" key="3">
    <source>
        <dbReference type="SAM" id="MobiDB-lite"/>
    </source>
</evidence>
<dbReference type="InterPro" id="IPR051560">
    <property type="entry name" value="MAM_domain-containing"/>
</dbReference>
<dbReference type="Proteomes" id="UP000076420">
    <property type="component" value="Unassembled WGS sequence"/>
</dbReference>
<dbReference type="KEGG" id="bgt:106068439"/>
<evidence type="ECO:0000256" key="1">
    <source>
        <dbReference type="ARBA" id="ARBA00023157"/>
    </source>
</evidence>
<feature type="signal peptide" evidence="5">
    <location>
        <begin position="1"/>
        <end position="23"/>
    </location>
</feature>
<dbReference type="InterPro" id="IPR035976">
    <property type="entry name" value="Sushi/SCR/CCP_sf"/>
</dbReference>
<comment type="caution">
    <text evidence="2">Lacks conserved residue(s) required for the propagation of feature annotation.</text>
</comment>
<dbReference type="OrthoDB" id="6162141at2759"/>
<accession>A0A2C9KJ44</accession>
<dbReference type="SMART" id="SM00032">
    <property type="entry name" value="CCP"/>
    <property type="match status" value="2"/>
</dbReference>
<dbReference type="InterPro" id="IPR000436">
    <property type="entry name" value="Sushi_SCR_CCP_dom"/>
</dbReference>
<evidence type="ECO:0000313" key="9">
    <source>
        <dbReference type="Proteomes" id="UP000076420"/>
    </source>
</evidence>